<feature type="compositionally biased region" description="Basic and acidic residues" evidence="5">
    <location>
        <begin position="12"/>
        <end position="22"/>
    </location>
</feature>
<comment type="caution">
    <text evidence="6">The sequence shown here is derived from an EMBL/GenBank/DDBJ whole genome shotgun (WGS) entry which is preliminary data.</text>
</comment>
<protein>
    <submittedName>
        <fullName evidence="6">SMC-Scp complex subunit ScpB</fullName>
    </submittedName>
</protein>
<evidence type="ECO:0000256" key="1">
    <source>
        <dbReference type="ARBA" id="ARBA00022490"/>
    </source>
</evidence>
<dbReference type="PANTHER" id="PTHR34298:SF2">
    <property type="entry name" value="SEGREGATION AND CONDENSATION PROTEIN B"/>
    <property type="match status" value="1"/>
</dbReference>
<dbReference type="InParanoid" id="A0A371RL50"/>
<evidence type="ECO:0000256" key="5">
    <source>
        <dbReference type="SAM" id="MobiDB-lite"/>
    </source>
</evidence>
<feature type="region of interest" description="Disordered" evidence="5">
    <location>
        <begin position="243"/>
        <end position="283"/>
    </location>
</feature>
<keyword evidence="3" id="KW-0159">Chromosome partition</keyword>
<name>A0A371RL50_9PROT</name>
<keyword evidence="4" id="KW-0131">Cell cycle</keyword>
<dbReference type="InterPro" id="IPR036390">
    <property type="entry name" value="WH_DNA-bd_sf"/>
</dbReference>
<dbReference type="AlphaFoldDB" id="A0A371RL50"/>
<sequence length="283" mass="31241">MSKPEAKEDEPLDARGAQERLAAEYSPETDDTDTELADEPEGKEGQVVTLDGEEREEQENPFAREAADAEALRRLEAVLFASTTPLTEAALEERVPGADLPRQLELLERHYDRRGVNLRKVNNAWQFVTAADVAHVLVEHRTQQRKLSRAALETLAIIAYHQPCSRAEIEEVRGVAVAKGSLDQLLELGWIRPRGRREVPGRPLIYGTTPAFLEHFGLEALSHLPGLSDLKAAGLLEARLPPGFEVPTPRADDAEEGEDPASLGEESEFHAEFTEGDIDDGDD</sequence>
<keyword evidence="1" id="KW-0963">Cytoplasm</keyword>
<dbReference type="SUPFAM" id="SSF46785">
    <property type="entry name" value="Winged helix' DNA-binding domain"/>
    <property type="match status" value="2"/>
</dbReference>
<feature type="compositionally biased region" description="Acidic residues" evidence="5">
    <location>
        <begin position="274"/>
        <end position="283"/>
    </location>
</feature>
<dbReference type="InterPro" id="IPR036388">
    <property type="entry name" value="WH-like_DNA-bd_sf"/>
</dbReference>
<feature type="region of interest" description="Disordered" evidence="5">
    <location>
        <begin position="1"/>
        <end position="62"/>
    </location>
</feature>
<dbReference type="Proteomes" id="UP000264589">
    <property type="component" value="Unassembled WGS sequence"/>
</dbReference>
<gene>
    <name evidence="6" type="primary">scpB</name>
    <name evidence="6" type="ORF">DX908_13495</name>
</gene>
<feature type="compositionally biased region" description="Acidic residues" evidence="5">
    <location>
        <begin position="27"/>
        <end position="41"/>
    </location>
</feature>
<keyword evidence="2" id="KW-0132">Cell division</keyword>
<dbReference type="InterPro" id="IPR005234">
    <property type="entry name" value="ScpB_csome_segregation"/>
</dbReference>
<evidence type="ECO:0000313" key="6">
    <source>
        <dbReference type="EMBL" id="RFB06190.1"/>
    </source>
</evidence>
<dbReference type="NCBIfam" id="TIGR00281">
    <property type="entry name" value="SMC-Scp complex subunit ScpB"/>
    <property type="match status" value="1"/>
</dbReference>
<dbReference type="Gene3D" id="1.10.10.10">
    <property type="entry name" value="Winged helix-like DNA-binding domain superfamily/Winged helix DNA-binding domain"/>
    <property type="match status" value="2"/>
</dbReference>
<dbReference type="RefSeq" id="WP_116392823.1">
    <property type="nucleotide sequence ID" value="NZ_QUQO01000001.1"/>
</dbReference>
<reference evidence="6 7" key="1">
    <citation type="submission" date="2018-08" db="EMBL/GenBank/DDBJ databases">
        <title>Parvularcula sp. SM1705, isolated from surface water of the South Sea China.</title>
        <authorList>
            <person name="Sun L."/>
        </authorList>
    </citation>
    <scope>NUCLEOTIDE SEQUENCE [LARGE SCALE GENOMIC DNA]</scope>
    <source>
        <strain evidence="6 7">SM1705</strain>
    </source>
</reference>
<dbReference type="PANTHER" id="PTHR34298">
    <property type="entry name" value="SEGREGATION AND CONDENSATION PROTEIN B"/>
    <property type="match status" value="1"/>
</dbReference>
<dbReference type="OrthoDB" id="9806226at2"/>
<dbReference type="EMBL" id="QUQO01000001">
    <property type="protein sequence ID" value="RFB06190.1"/>
    <property type="molecule type" value="Genomic_DNA"/>
</dbReference>
<accession>A0A371RL50</accession>
<evidence type="ECO:0000256" key="2">
    <source>
        <dbReference type="ARBA" id="ARBA00022618"/>
    </source>
</evidence>
<dbReference type="GO" id="GO:0051301">
    <property type="term" value="P:cell division"/>
    <property type="evidence" value="ECO:0007669"/>
    <property type="project" value="UniProtKB-KW"/>
</dbReference>
<dbReference type="Pfam" id="PF04079">
    <property type="entry name" value="SMC_ScpB"/>
    <property type="match status" value="1"/>
</dbReference>
<dbReference type="GO" id="GO:0051304">
    <property type="term" value="P:chromosome separation"/>
    <property type="evidence" value="ECO:0007669"/>
    <property type="project" value="InterPro"/>
</dbReference>
<evidence type="ECO:0000313" key="7">
    <source>
        <dbReference type="Proteomes" id="UP000264589"/>
    </source>
</evidence>
<proteinExistence type="predicted"/>
<evidence type="ECO:0000256" key="3">
    <source>
        <dbReference type="ARBA" id="ARBA00022829"/>
    </source>
</evidence>
<evidence type="ECO:0000256" key="4">
    <source>
        <dbReference type="ARBA" id="ARBA00023306"/>
    </source>
</evidence>
<keyword evidence="7" id="KW-1185">Reference proteome</keyword>
<organism evidence="6 7">
    <name type="scientific">Parvularcula marina</name>
    <dbReference type="NCBI Taxonomy" id="2292771"/>
    <lineage>
        <taxon>Bacteria</taxon>
        <taxon>Pseudomonadati</taxon>
        <taxon>Pseudomonadota</taxon>
        <taxon>Alphaproteobacteria</taxon>
        <taxon>Parvularculales</taxon>
        <taxon>Parvularculaceae</taxon>
        <taxon>Parvularcula</taxon>
    </lineage>
</organism>